<protein>
    <submittedName>
        <fullName evidence="3">Uncharacterized protein</fullName>
    </submittedName>
</protein>
<comment type="caution">
    <text evidence="3">The sequence shown here is derived from an EMBL/GenBank/DDBJ whole genome shotgun (WGS) entry which is preliminary data.</text>
</comment>
<feature type="compositionally biased region" description="Basic and acidic residues" evidence="1">
    <location>
        <begin position="120"/>
        <end position="141"/>
    </location>
</feature>
<keyword evidence="2" id="KW-0472">Membrane</keyword>
<reference evidence="3 4" key="1">
    <citation type="submission" date="2018-08" db="EMBL/GenBank/DDBJ databases">
        <title>Whole genome sequence analysis of Dermacoccus abyssi bacteria isolated from Deep Mariana trench Micromonospora spp reveals genes involved in the environmental adaptation and production of secondary metabolites.</title>
        <authorList>
            <person name="Abdel-Mageed W.M."/>
            <person name="Lehri B."/>
            <person name="Nouioui I."/>
            <person name="Goodfellow I."/>
            <person name="Jaspars M."/>
            <person name="Karlyshev A."/>
        </authorList>
    </citation>
    <scope>NUCLEOTIDE SEQUENCE [LARGE SCALE GENOMIC DNA]</scope>
    <source>
        <strain evidence="3 4">MT1.1</strain>
    </source>
</reference>
<feature type="transmembrane region" description="Helical" evidence="2">
    <location>
        <begin position="51"/>
        <end position="79"/>
    </location>
</feature>
<dbReference type="RefSeq" id="WP_118913299.1">
    <property type="nucleotide sequence ID" value="NZ_CBCRVH010000005.1"/>
</dbReference>
<keyword evidence="2" id="KW-1133">Transmembrane helix</keyword>
<evidence type="ECO:0000313" key="4">
    <source>
        <dbReference type="Proteomes" id="UP000285376"/>
    </source>
</evidence>
<keyword evidence="2" id="KW-0812">Transmembrane</keyword>
<evidence type="ECO:0000313" key="3">
    <source>
        <dbReference type="EMBL" id="RHW45827.1"/>
    </source>
</evidence>
<sequence length="141" mass="15197">MRLIHRKGFAVVYWVVAFLATVLAIIAGARSGAGAAPEFSDGSGTSVGSQILFGLGGAVLGGLLVAAIFAGVWIGLWALDRRANPEFDDRDDYDTLDDLDDDFDEAERDAQDESDDEFAEGDRNFVDEHDLDGDGRSAVRR</sequence>
<feature type="region of interest" description="Disordered" evidence="1">
    <location>
        <begin position="85"/>
        <end position="141"/>
    </location>
</feature>
<evidence type="ECO:0000256" key="1">
    <source>
        <dbReference type="SAM" id="MobiDB-lite"/>
    </source>
</evidence>
<dbReference type="AlphaFoldDB" id="A0A417Z5P5"/>
<evidence type="ECO:0000256" key="2">
    <source>
        <dbReference type="SAM" id="Phobius"/>
    </source>
</evidence>
<dbReference type="EMBL" id="QWLM01000007">
    <property type="protein sequence ID" value="RHW45827.1"/>
    <property type="molecule type" value="Genomic_DNA"/>
</dbReference>
<name>A0A417Z5P5_9MICO</name>
<gene>
    <name evidence="3" type="ORF">D1832_07435</name>
</gene>
<feature type="compositionally biased region" description="Acidic residues" evidence="1">
    <location>
        <begin position="88"/>
        <end position="119"/>
    </location>
</feature>
<accession>A0A417Z5P5</accession>
<organism evidence="3 4">
    <name type="scientific">Dermacoccus abyssi</name>
    <dbReference type="NCBI Taxonomy" id="322596"/>
    <lineage>
        <taxon>Bacteria</taxon>
        <taxon>Bacillati</taxon>
        <taxon>Actinomycetota</taxon>
        <taxon>Actinomycetes</taxon>
        <taxon>Micrococcales</taxon>
        <taxon>Dermacoccaceae</taxon>
        <taxon>Dermacoccus</taxon>
    </lineage>
</organism>
<proteinExistence type="predicted"/>
<dbReference type="Proteomes" id="UP000285376">
    <property type="component" value="Unassembled WGS sequence"/>
</dbReference>